<dbReference type="GO" id="GO:0050839">
    <property type="term" value="F:cell adhesion molecule binding"/>
    <property type="evidence" value="ECO:0007669"/>
    <property type="project" value="TreeGrafter"/>
</dbReference>
<dbReference type="GO" id="GO:0098609">
    <property type="term" value="P:cell-cell adhesion"/>
    <property type="evidence" value="ECO:0007669"/>
    <property type="project" value="TreeGrafter"/>
</dbReference>
<comment type="caution">
    <text evidence="9">The sequence shown here is derived from an EMBL/GenBank/DDBJ whole genome shotgun (WGS) entry which is preliminary data.</text>
</comment>
<evidence type="ECO:0000256" key="1">
    <source>
        <dbReference type="ARBA" id="ARBA00004479"/>
    </source>
</evidence>
<feature type="region of interest" description="Disordered" evidence="6">
    <location>
        <begin position="187"/>
        <end position="224"/>
    </location>
</feature>
<evidence type="ECO:0000256" key="4">
    <source>
        <dbReference type="ARBA" id="ARBA00023180"/>
    </source>
</evidence>
<dbReference type="PROSITE" id="PS50835">
    <property type="entry name" value="IG_LIKE"/>
    <property type="match status" value="3"/>
</dbReference>
<protein>
    <recommendedName>
        <fullName evidence="8">Ig-like domain-containing protein</fullName>
    </recommendedName>
</protein>
<dbReference type="Gene3D" id="2.60.40.10">
    <property type="entry name" value="Immunoglobulins"/>
    <property type="match status" value="3"/>
</dbReference>
<dbReference type="Pfam" id="PF07679">
    <property type="entry name" value="I-set"/>
    <property type="match status" value="3"/>
</dbReference>
<dbReference type="Proteomes" id="UP001195483">
    <property type="component" value="Unassembled WGS sequence"/>
</dbReference>
<dbReference type="PANTHER" id="PTHR11640:SF158">
    <property type="entry name" value="V-SET AND IMMUNOGLOBULIN DOMAIN-CONTAINING PROTEIN 10-LIKE 2"/>
    <property type="match status" value="1"/>
</dbReference>
<dbReference type="EMBL" id="JAEAOA010002129">
    <property type="protein sequence ID" value="KAK3596737.1"/>
    <property type="molecule type" value="Genomic_DNA"/>
</dbReference>
<dbReference type="InterPro" id="IPR003598">
    <property type="entry name" value="Ig_sub2"/>
</dbReference>
<evidence type="ECO:0000256" key="3">
    <source>
        <dbReference type="ARBA" id="ARBA00023157"/>
    </source>
</evidence>
<dbReference type="PANTHER" id="PTHR11640">
    <property type="entry name" value="NEPHRIN"/>
    <property type="match status" value="1"/>
</dbReference>
<accession>A0AAE0SR81</accession>
<feature type="compositionally biased region" description="Polar residues" evidence="6">
    <location>
        <begin position="192"/>
        <end position="204"/>
    </location>
</feature>
<evidence type="ECO:0000313" key="9">
    <source>
        <dbReference type="EMBL" id="KAK3596737.1"/>
    </source>
</evidence>
<evidence type="ECO:0000256" key="6">
    <source>
        <dbReference type="SAM" id="MobiDB-lite"/>
    </source>
</evidence>
<dbReference type="GO" id="GO:0005886">
    <property type="term" value="C:plasma membrane"/>
    <property type="evidence" value="ECO:0007669"/>
    <property type="project" value="TreeGrafter"/>
</dbReference>
<reference evidence="9" key="3">
    <citation type="submission" date="2023-05" db="EMBL/GenBank/DDBJ databases">
        <authorList>
            <person name="Smith C.H."/>
        </authorList>
    </citation>
    <scope>NUCLEOTIDE SEQUENCE</scope>
    <source>
        <strain evidence="9">CHS0354</strain>
        <tissue evidence="9">Mantle</tissue>
    </source>
</reference>
<proteinExistence type="predicted"/>
<organism evidence="9 10">
    <name type="scientific">Potamilus streckersoni</name>
    <dbReference type="NCBI Taxonomy" id="2493646"/>
    <lineage>
        <taxon>Eukaryota</taxon>
        <taxon>Metazoa</taxon>
        <taxon>Spiralia</taxon>
        <taxon>Lophotrochozoa</taxon>
        <taxon>Mollusca</taxon>
        <taxon>Bivalvia</taxon>
        <taxon>Autobranchia</taxon>
        <taxon>Heteroconchia</taxon>
        <taxon>Palaeoheterodonta</taxon>
        <taxon>Unionida</taxon>
        <taxon>Unionoidea</taxon>
        <taxon>Unionidae</taxon>
        <taxon>Ambleminae</taxon>
        <taxon>Lampsilini</taxon>
        <taxon>Potamilus</taxon>
    </lineage>
</organism>
<dbReference type="InterPro" id="IPR007110">
    <property type="entry name" value="Ig-like_dom"/>
</dbReference>
<feature type="compositionally biased region" description="Low complexity" evidence="6">
    <location>
        <begin position="205"/>
        <end position="224"/>
    </location>
</feature>
<keyword evidence="10" id="KW-1185">Reference proteome</keyword>
<dbReference type="SMART" id="SM00409">
    <property type="entry name" value="IG"/>
    <property type="match status" value="3"/>
</dbReference>
<reference evidence="9" key="1">
    <citation type="journal article" date="2021" name="Genome Biol. Evol.">
        <title>A High-Quality Reference Genome for a Parasitic Bivalve with Doubly Uniparental Inheritance (Bivalvia: Unionida).</title>
        <authorList>
            <person name="Smith C.H."/>
        </authorList>
    </citation>
    <scope>NUCLEOTIDE SEQUENCE</scope>
    <source>
        <strain evidence="9">CHS0354</strain>
    </source>
</reference>
<dbReference type="InterPro" id="IPR003599">
    <property type="entry name" value="Ig_sub"/>
</dbReference>
<dbReference type="InterPro" id="IPR051275">
    <property type="entry name" value="Cell_adhesion_signaling"/>
</dbReference>
<keyword evidence="4" id="KW-0325">Glycoprotein</keyword>
<keyword evidence="7" id="KW-0732">Signal</keyword>
<dbReference type="AlphaFoldDB" id="A0AAE0SR81"/>
<reference evidence="9" key="2">
    <citation type="journal article" date="2021" name="Genome Biol. Evol.">
        <title>Developing a high-quality reference genome for a parasitic bivalve with doubly uniparental inheritance (Bivalvia: Unionida).</title>
        <authorList>
            <person name="Smith C.H."/>
        </authorList>
    </citation>
    <scope>NUCLEOTIDE SEQUENCE</scope>
    <source>
        <strain evidence="9">CHS0354</strain>
        <tissue evidence="9">Mantle</tissue>
    </source>
</reference>
<evidence type="ECO:0000256" key="7">
    <source>
        <dbReference type="SAM" id="SignalP"/>
    </source>
</evidence>
<dbReference type="SMART" id="SM00408">
    <property type="entry name" value="IGc2"/>
    <property type="match status" value="3"/>
</dbReference>
<keyword evidence="2" id="KW-0472">Membrane</keyword>
<evidence type="ECO:0000259" key="8">
    <source>
        <dbReference type="PROSITE" id="PS50835"/>
    </source>
</evidence>
<dbReference type="GO" id="GO:0005911">
    <property type="term" value="C:cell-cell junction"/>
    <property type="evidence" value="ECO:0007669"/>
    <property type="project" value="TreeGrafter"/>
</dbReference>
<evidence type="ECO:0000256" key="2">
    <source>
        <dbReference type="ARBA" id="ARBA00023136"/>
    </source>
</evidence>
<feature type="chain" id="PRO_5041935509" description="Ig-like domain-containing protein" evidence="7">
    <location>
        <begin position="21"/>
        <end position="558"/>
    </location>
</feature>
<feature type="domain" description="Ig-like" evidence="8">
    <location>
        <begin position="236"/>
        <end position="331"/>
    </location>
</feature>
<dbReference type="SUPFAM" id="SSF48726">
    <property type="entry name" value="Immunoglobulin"/>
    <property type="match status" value="3"/>
</dbReference>
<feature type="domain" description="Ig-like" evidence="8">
    <location>
        <begin position="25"/>
        <end position="120"/>
    </location>
</feature>
<dbReference type="InterPro" id="IPR036179">
    <property type="entry name" value="Ig-like_dom_sf"/>
</dbReference>
<keyword evidence="3" id="KW-1015">Disulfide bond</keyword>
<sequence length="558" mass="58347">MGPLLSPVLVIMTALYPINCGTLLPLIVSIDNGETLVRPLGSDAILTCSASGSGIINIVWIGPTGNTLTNNTKYTVTAYNINTGKSILTVFGLSTTDNGTYICRATDGSGSTAQDSISLSAYGTTGSGMTPSMTTSKKHIELTTPATATHNNATTPNNQTVSERLLSTIATDGSGSTAQDSISLRAYGTTGSGVTPSMRTSKQQTEMTTPATTTHNNSTTPNNQTVSERLLSTIVPLKVSIDNGKTMLKQVGSDAIIACSASGFVAINIVWIGPTGNTLTNNTKYTVTSYNINTGKSILTMFALSTTDNGSYKCRATDGFGSTLEDSISLTVYGTTGMTPNVTTSKQNMITITPTTATSTHIVPTTPNKQTVTERLVSTAGATGAGMAPELTTSKQNMTTITPAIATSTHYMVPTTPNNHTVIQRLVSTTDPLTVYIDDGETMFRQLGSDATITCSASGVGNITVVWIGPAWNTLTNNAKYTASSYNTKTGKSTLTIFALSTTDSGSYICLATDGSRSVYDSITLTANAISAKILVELLRQSENRAKPTISIPLGMIM</sequence>
<evidence type="ECO:0000256" key="5">
    <source>
        <dbReference type="ARBA" id="ARBA00023319"/>
    </source>
</evidence>
<gene>
    <name evidence="9" type="ORF">CHS0354_036361</name>
</gene>
<feature type="signal peptide" evidence="7">
    <location>
        <begin position="1"/>
        <end position="20"/>
    </location>
</feature>
<feature type="domain" description="Ig-like" evidence="8">
    <location>
        <begin position="432"/>
        <end position="526"/>
    </location>
</feature>
<dbReference type="InterPro" id="IPR013783">
    <property type="entry name" value="Ig-like_fold"/>
</dbReference>
<keyword evidence="5" id="KW-0393">Immunoglobulin domain</keyword>
<dbReference type="InterPro" id="IPR013098">
    <property type="entry name" value="Ig_I-set"/>
</dbReference>
<evidence type="ECO:0000313" key="10">
    <source>
        <dbReference type="Proteomes" id="UP001195483"/>
    </source>
</evidence>
<comment type="subcellular location">
    <subcellularLocation>
        <location evidence="1">Membrane</location>
        <topology evidence="1">Single-pass type I membrane protein</topology>
    </subcellularLocation>
</comment>
<name>A0AAE0SR81_9BIVA</name>